<proteinExistence type="predicted"/>
<reference evidence="2" key="1">
    <citation type="submission" date="2023-03" db="EMBL/GenBank/DDBJ databases">
        <title>Massive genome expansion in bonnet fungi (Mycena s.s.) driven by repeated elements and novel gene families across ecological guilds.</title>
        <authorList>
            <consortium name="Lawrence Berkeley National Laboratory"/>
            <person name="Harder C.B."/>
            <person name="Miyauchi S."/>
            <person name="Viragh M."/>
            <person name="Kuo A."/>
            <person name="Thoen E."/>
            <person name="Andreopoulos B."/>
            <person name="Lu D."/>
            <person name="Skrede I."/>
            <person name="Drula E."/>
            <person name="Henrissat B."/>
            <person name="Morin E."/>
            <person name="Kohler A."/>
            <person name="Barry K."/>
            <person name="LaButti K."/>
            <person name="Morin E."/>
            <person name="Salamov A."/>
            <person name="Lipzen A."/>
            <person name="Mereny Z."/>
            <person name="Hegedus B."/>
            <person name="Baldrian P."/>
            <person name="Stursova M."/>
            <person name="Weitz H."/>
            <person name="Taylor A."/>
            <person name="Grigoriev I.V."/>
            <person name="Nagy L.G."/>
            <person name="Martin F."/>
            <person name="Kauserud H."/>
        </authorList>
    </citation>
    <scope>NUCLEOTIDE SEQUENCE</scope>
    <source>
        <strain evidence="2">CBHHK188m</strain>
    </source>
</reference>
<evidence type="ECO:0000256" key="1">
    <source>
        <dbReference type="SAM" id="Phobius"/>
    </source>
</evidence>
<keyword evidence="1" id="KW-0812">Transmembrane</keyword>
<dbReference type="EMBL" id="JARJLG010000360">
    <property type="protein sequence ID" value="KAJ7714888.1"/>
    <property type="molecule type" value="Genomic_DNA"/>
</dbReference>
<evidence type="ECO:0000313" key="2">
    <source>
        <dbReference type="EMBL" id="KAJ7714888.1"/>
    </source>
</evidence>
<name>A0AAD7H8B8_9AGAR</name>
<dbReference type="AlphaFoldDB" id="A0AAD7H8B8"/>
<keyword evidence="3" id="KW-1185">Reference proteome</keyword>
<comment type="caution">
    <text evidence="2">The sequence shown here is derived from an EMBL/GenBank/DDBJ whole genome shotgun (WGS) entry which is preliminary data.</text>
</comment>
<evidence type="ECO:0000313" key="3">
    <source>
        <dbReference type="Proteomes" id="UP001215280"/>
    </source>
</evidence>
<gene>
    <name evidence="2" type="ORF">DFH07DRAFT_785700</name>
</gene>
<feature type="transmembrane region" description="Helical" evidence="1">
    <location>
        <begin position="17"/>
        <end position="37"/>
    </location>
</feature>
<accession>A0AAD7H8B8</accession>
<keyword evidence="1" id="KW-1133">Transmembrane helix</keyword>
<organism evidence="2 3">
    <name type="scientific">Mycena maculata</name>
    <dbReference type="NCBI Taxonomy" id="230809"/>
    <lineage>
        <taxon>Eukaryota</taxon>
        <taxon>Fungi</taxon>
        <taxon>Dikarya</taxon>
        <taxon>Basidiomycota</taxon>
        <taxon>Agaricomycotina</taxon>
        <taxon>Agaricomycetes</taxon>
        <taxon>Agaricomycetidae</taxon>
        <taxon>Agaricales</taxon>
        <taxon>Marasmiineae</taxon>
        <taxon>Mycenaceae</taxon>
        <taxon>Mycena</taxon>
    </lineage>
</organism>
<sequence>MTLGEALVTWRVLRVAWTLWLLSGFSLSCGCVFCGILTKLPNGDQPFGHATMPPTWPEGKDEWQWQEYAGLPGKPENNVLMPLKPLEKNWPIILCEGVPPPLAKGATGSMKLLGKAYITQEVTNSPQYPADTSKLHLLDKVLWR</sequence>
<protein>
    <submittedName>
        <fullName evidence="2">Uncharacterized protein</fullName>
    </submittedName>
</protein>
<keyword evidence="1" id="KW-0472">Membrane</keyword>
<dbReference type="Proteomes" id="UP001215280">
    <property type="component" value="Unassembled WGS sequence"/>
</dbReference>